<dbReference type="InterPro" id="IPR036761">
    <property type="entry name" value="TTHA0802/YceI-like_sf"/>
</dbReference>
<proteinExistence type="predicted"/>
<name>A0A4U5TSJ8_9FLAO</name>
<evidence type="ECO:0008006" key="3">
    <source>
        <dbReference type="Google" id="ProtNLM"/>
    </source>
</evidence>
<dbReference type="Gene3D" id="2.40.128.110">
    <property type="entry name" value="Lipid/polyisoprenoid-binding, YceI-like"/>
    <property type="match status" value="1"/>
</dbReference>
<keyword evidence="2" id="KW-1185">Reference proteome</keyword>
<dbReference type="OrthoDB" id="1121590at2"/>
<dbReference type="EMBL" id="SWMU01000001">
    <property type="protein sequence ID" value="TKS57297.1"/>
    <property type="molecule type" value="Genomic_DNA"/>
</dbReference>
<organism evidence="1 2">
    <name type="scientific">Mesohalobacter halotolerans</name>
    <dbReference type="NCBI Taxonomy" id="1883405"/>
    <lineage>
        <taxon>Bacteria</taxon>
        <taxon>Pseudomonadati</taxon>
        <taxon>Bacteroidota</taxon>
        <taxon>Flavobacteriia</taxon>
        <taxon>Flavobacteriales</taxon>
        <taxon>Flavobacteriaceae</taxon>
        <taxon>Mesohalobacter</taxon>
    </lineage>
</organism>
<accession>A0A4U5TSJ8</accession>
<gene>
    <name evidence="1" type="ORF">FCN74_02440</name>
</gene>
<reference evidence="1 2" key="1">
    <citation type="submission" date="2019-04" db="EMBL/GenBank/DDBJ databases">
        <title>Psychroflexus halotolerans sp. nov., isolated from a marine solar saltern.</title>
        <authorList>
            <person name="Feng X."/>
        </authorList>
    </citation>
    <scope>NUCLEOTIDE SEQUENCE [LARGE SCALE GENOMIC DNA]</scope>
    <source>
        <strain evidence="1 2">WDS2C27</strain>
    </source>
</reference>
<dbReference type="RefSeq" id="WP_138931000.1">
    <property type="nucleotide sequence ID" value="NZ_SWMU01000001.1"/>
</dbReference>
<dbReference type="AlphaFoldDB" id="A0A4U5TSJ8"/>
<dbReference type="Proteomes" id="UP000306552">
    <property type="component" value="Unassembled WGS sequence"/>
</dbReference>
<evidence type="ECO:0000313" key="1">
    <source>
        <dbReference type="EMBL" id="TKS57297.1"/>
    </source>
</evidence>
<evidence type="ECO:0000313" key="2">
    <source>
        <dbReference type="Proteomes" id="UP000306552"/>
    </source>
</evidence>
<comment type="caution">
    <text evidence="1">The sequence shown here is derived from an EMBL/GenBank/DDBJ whole genome shotgun (WGS) entry which is preliminary data.</text>
</comment>
<sequence>MKALLHLVAVLSFGFLLPVKETADIHIEKGSQISIMGSSNVNRFTCSYSKAIAPGCQVIAYDYKHDTFLLENAIIDLKSNAFDCGGKLINKDFNELMESEEHPHIKIKFKKIEVGNDEFLVHSQIEIAHKVNSYSFTISTINNYNYCGSLELNIEDFGMEPPRKLLGAIQVDPLITINFDLNLEFK</sequence>
<dbReference type="SUPFAM" id="SSF101874">
    <property type="entry name" value="YceI-like"/>
    <property type="match status" value="1"/>
</dbReference>
<protein>
    <recommendedName>
        <fullName evidence="3">YceI family protein</fullName>
    </recommendedName>
</protein>